<dbReference type="EMBL" id="FQYT01000005">
    <property type="protein sequence ID" value="SHI62863.1"/>
    <property type="molecule type" value="Genomic_DNA"/>
</dbReference>
<evidence type="ECO:0000313" key="2">
    <source>
        <dbReference type="EMBL" id="SHI62863.1"/>
    </source>
</evidence>
<dbReference type="InterPro" id="IPR023485">
    <property type="entry name" value="Ptyr_pPase"/>
</dbReference>
<dbReference type="AlphaFoldDB" id="A0A1M6CPQ0"/>
<reference evidence="2 3" key="1">
    <citation type="submission" date="2016-11" db="EMBL/GenBank/DDBJ databases">
        <authorList>
            <person name="Jaros S."/>
            <person name="Januszkiewicz K."/>
            <person name="Wedrychowicz H."/>
        </authorList>
    </citation>
    <scope>NUCLEOTIDE SEQUENCE [LARGE SCALE GENOMIC DNA]</scope>
    <source>
        <strain evidence="2 3">DSM 15970</strain>
    </source>
</reference>
<dbReference type="Proteomes" id="UP000184342">
    <property type="component" value="Unassembled WGS sequence"/>
</dbReference>
<protein>
    <submittedName>
        <fullName evidence="2">Protein-tyrosine phosphatase</fullName>
    </submittedName>
</protein>
<dbReference type="SMART" id="SM00226">
    <property type="entry name" value="LMWPc"/>
    <property type="match status" value="1"/>
</dbReference>
<name>A0A1M6CPQ0_9FIRM</name>
<sequence length="152" mass="17368">MVRFKRIIFVGTDNTSLTPLAAAILKNEPDMQDMKIESRGIIVLFPEPVNQKVLTIAEMKGLNLRGYQSKLLMPEDFSEETLVLVMDGLQKLKLYEEYKDAANVYTIREFVGEIGDMKTPYGGDLAEYSESYRVLERLVLKVKDKLKGEENK</sequence>
<evidence type="ECO:0000259" key="1">
    <source>
        <dbReference type="SMART" id="SM00226"/>
    </source>
</evidence>
<dbReference type="STRING" id="1122934.SAMN02745691_00556"/>
<dbReference type="Pfam" id="PF01451">
    <property type="entry name" value="LMWPc"/>
    <property type="match status" value="1"/>
</dbReference>
<proteinExistence type="predicted"/>
<dbReference type="OrthoDB" id="9784339at2"/>
<dbReference type="SUPFAM" id="SSF52788">
    <property type="entry name" value="Phosphotyrosine protein phosphatases I"/>
    <property type="match status" value="1"/>
</dbReference>
<organism evidence="2 3">
    <name type="scientific">Parasporobacterium paucivorans DSM 15970</name>
    <dbReference type="NCBI Taxonomy" id="1122934"/>
    <lineage>
        <taxon>Bacteria</taxon>
        <taxon>Bacillati</taxon>
        <taxon>Bacillota</taxon>
        <taxon>Clostridia</taxon>
        <taxon>Lachnospirales</taxon>
        <taxon>Lachnospiraceae</taxon>
        <taxon>Parasporobacterium</taxon>
    </lineage>
</organism>
<dbReference type="InterPro" id="IPR036196">
    <property type="entry name" value="Ptyr_pPase_sf"/>
</dbReference>
<dbReference type="Gene3D" id="3.40.50.2300">
    <property type="match status" value="1"/>
</dbReference>
<dbReference type="RefSeq" id="WP_073992836.1">
    <property type="nucleotide sequence ID" value="NZ_FQYT01000005.1"/>
</dbReference>
<evidence type="ECO:0000313" key="3">
    <source>
        <dbReference type="Proteomes" id="UP000184342"/>
    </source>
</evidence>
<gene>
    <name evidence="2" type="ORF">SAMN02745691_00556</name>
</gene>
<feature type="domain" description="Phosphotyrosine protein phosphatase I" evidence="1">
    <location>
        <begin position="5"/>
        <end position="145"/>
    </location>
</feature>
<accession>A0A1M6CPQ0</accession>
<keyword evidence="3" id="KW-1185">Reference proteome</keyword>